<name>A0A6C0DDA7_9ZZZZ</name>
<reference evidence="1" key="1">
    <citation type="journal article" date="2020" name="Nature">
        <title>Giant virus diversity and host interactions through global metagenomics.</title>
        <authorList>
            <person name="Schulz F."/>
            <person name="Roux S."/>
            <person name="Paez-Espino D."/>
            <person name="Jungbluth S."/>
            <person name="Walsh D.A."/>
            <person name="Denef V.J."/>
            <person name="McMahon K.D."/>
            <person name="Konstantinidis K.T."/>
            <person name="Eloe-Fadrosh E.A."/>
            <person name="Kyrpides N.C."/>
            <person name="Woyke T."/>
        </authorList>
    </citation>
    <scope>NUCLEOTIDE SEQUENCE</scope>
    <source>
        <strain evidence="1">GVMAG-M-3300023174-137</strain>
    </source>
</reference>
<dbReference type="AlphaFoldDB" id="A0A6C0DDA7"/>
<protein>
    <submittedName>
        <fullName evidence="1">Uncharacterized protein</fullName>
    </submittedName>
</protein>
<evidence type="ECO:0000313" key="1">
    <source>
        <dbReference type="EMBL" id="QHT14392.1"/>
    </source>
</evidence>
<sequence length="259" mass="29121">MTSWLKVPRAKKGEPAPRPLFFQATNTSYTTDFLGYFYAKMFASKANKELHVYDTPISPGYGLIQNTFEHEEVNFVDSILPSSISLSGQQNRLLEFLVSLKSNDFHQGAQEFLRWNPSMLNTFQETIRLNDLESPASFHVGLHLARNIPISLYISAIKQGISKQGECSIFVMADSPDLLSEFRRRADKSWSIVDIPPPVSGRPGTRGALQTYTNFLTGLYVLQQAPKVISALSSPVGKFLFLTNRSTFNSLDTNTFTFF</sequence>
<accession>A0A6C0DDA7</accession>
<dbReference type="EMBL" id="MN739582">
    <property type="protein sequence ID" value="QHT14392.1"/>
    <property type="molecule type" value="Genomic_DNA"/>
</dbReference>
<proteinExistence type="predicted"/>
<organism evidence="1">
    <name type="scientific">viral metagenome</name>
    <dbReference type="NCBI Taxonomy" id="1070528"/>
    <lineage>
        <taxon>unclassified sequences</taxon>
        <taxon>metagenomes</taxon>
        <taxon>organismal metagenomes</taxon>
    </lineage>
</organism>